<feature type="domain" description="Retroviral polymerase SH3-like" evidence="3">
    <location>
        <begin position="203"/>
        <end position="259"/>
    </location>
</feature>
<feature type="region of interest" description="Disordered" evidence="1">
    <location>
        <begin position="1487"/>
        <end position="1523"/>
    </location>
</feature>
<feature type="region of interest" description="Disordered" evidence="1">
    <location>
        <begin position="731"/>
        <end position="762"/>
    </location>
</feature>
<feature type="compositionally biased region" description="Pro residues" evidence="1">
    <location>
        <begin position="1251"/>
        <end position="1271"/>
    </location>
</feature>
<reference evidence="4" key="1">
    <citation type="journal article" date="2022" name="Int. J. Mol. Sci.">
        <title>Draft Genome of Tanacetum Coccineum: Genomic Comparison of Closely Related Tanacetum-Family Plants.</title>
        <authorList>
            <person name="Yamashiro T."/>
            <person name="Shiraishi A."/>
            <person name="Nakayama K."/>
            <person name="Satake H."/>
        </authorList>
    </citation>
    <scope>NUCLEOTIDE SEQUENCE</scope>
</reference>
<evidence type="ECO:0000259" key="2">
    <source>
        <dbReference type="Pfam" id="PF22936"/>
    </source>
</evidence>
<gene>
    <name evidence="4" type="ORF">Tco_0803164</name>
</gene>
<protein>
    <submittedName>
        <fullName evidence="4">Reverse transcriptase domain-containing protein</fullName>
    </submittedName>
</protein>
<keyword evidence="4" id="KW-0695">RNA-directed DNA polymerase</keyword>
<dbReference type="GO" id="GO:0003964">
    <property type="term" value="F:RNA-directed DNA polymerase activity"/>
    <property type="evidence" value="ECO:0007669"/>
    <property type="project" value="UniProtKB-KW"/>
</dbReference>
<organism evidence="4 5">
    <name type="scientific">Tanacetum coccineum</name>
    <dbReference type="NCBI Taxonomy" id="301880"/>
    <lineage>
        <taxon>Eukaryota</taxon>
        <taxon>Viridiplantae</taxon>
        <taxon>Streptophyta</taxon>
        <taxon>Embryophyta</taxon>
        <taxon>Tracheophyta</taxon>
        <taxon>Spermatophyta</taxon>
        <taxon>Magnoliopsida</taxon>
        <taxon>eudicotyledons</taxon>
        <taxon>Gunneridae</taxon>
        <taxon>Pentapetalae</taxon>
        <taxon>asterids</taxon>
        <taxon>campanulids</taxon>
        <taxon>Asterales</taxon>
        <taxon>Asteraceae</taxon>
        <taxon>Asteroideae</taxon>
        <taxon>Anthemideae</taxon>
        <taxon>Anthemidinae</taxon>
        <taxon>Tanacetum</taxon>
    </lineage>
</organism>
<feature type="domain" description="Retrovirus-related Pol polyprotein from transposon TNT 1-94-like beta-barrel" evidence="2">
    <location>
        <begin position="81"/>
        <end position="126"/>
    </location>
</feature>
<feature type="compositionally biased region" description="Polar residues" evidence="1">
    <location>
        <begin position="1698"/>
        <end position="1710"/>
    </location>
</feature>
<keyword evidence="4" id="KW-0808">Transferase</keyword>
<keyword evidence="5" id="KW-1185">Reference proteome</keyword>
<sequence length="1722" mass="194718">MFTTIGHQWRPTGRILPLGGQWPLTRNTPPKVLPTKQWKPTGRLFPLGRQCPLVRPTALKSDYLPADPQETIAPVVQIVLWYLDSGCSKHMTGDCSRLRNFVKKFIGTVRFGNDHFGAIMGYGDYVIGDSILKLPLESTHASLRLRWCRLIQRKSWSENLYTIYVEDMMRNGTLVEVARTMLIFSKAPPYFPLGESVATGLALCYPTNDNEDLGKLKAKADIGFLVGYAPNRKGYRIYNKRTRQIMETIHVTFDELTEQTAPVHSSSGPNPNLLTPGPISSGLVPNSAPAIPYVPPTNKDLELLFQPMFDEYFKTLTGDHQMPHVPAVPPSVIPTGPSVSISFDHDAPSGSHSPSSSAHQSSSVHHGVATEHSFEVKLDAYGDVLKNKESLVAKGYIKKGFLTLRRILRPGRQSEAICIFLANSASSKTWTFIKWTWKTAFLNGEHKKKRHPGRGMGHFVEVSLAKDSPRVSGHQKKQTSCPFRLLRLSTSPMLVMCPNLWMRSQLSDYGFAYNHIPLYCDNKSTIALCCNNVQHSRTEYQLADIFTKALPRERFEFILLRPGMKSMKPETLKRLQDDKEDYFRLQPGFQTEERSPPKRWLFLTTGCFLNQVSKAVDEIVTDAVDWAMHTPLRERFRDLPEADMKEILHNRMWESKSYQTHEDHMTLYEALEKSMARDNRDQLLSSQSPPPPPPSSNTQGGQSASTDAPSSLKTAASAEYKAWTMTDTRIKPSISPIPKELHMGDDTTADEQAYSSSGEDVRRDHIPTVNLRQSWWKPITEDRPATPEPAWSIPSSDLTIPTNNWASTLKSTYTPPPENSLLAQIGDMTTFMDWPALSISKMKVAYYPDVGLEQMVPGQIWIEEECKYDVTAMYGISHWWFQRQRFYIDRHTSEGDRRAVRTHMRILSVVRIEVFPMYGYNYIKKIVLRRADLKDKYEVQMIMRFNEIHKFSDGTLHQIDEALDYRVKEFRVNRRNPSLDYTVLDEERSSSEARNFLLPYQNDLRQDVSSGIWKAFYKDGKVRYSFPRSRQSQRDLPRDNLLVSVEVLSFRNSDEYNHDPEKCEHSGLKVTTSHEGNNTTRMIWRFTMTDDLKECSKITQVKGTTLKDYYNMSYGTPNPQDEIAKPISFSPDRRGLVKRLHVCKPIHVTYDDGSGEYYGMWPTCDPDLKFCFGYNEVLGVNEYVMANRKSMIQHGNEVTMSSATSDVTYTSVYTDSEPGRAFWGADDEEVSEGGIPRVIILGYDGLPLQPVAPPSPDYIPGPEDPQTPPVPQDEDEREPMFVQAHDPDYVPEPVYPEYIPLEDEHEFPAEEQPLPPIDSPTTESPGYVTESDPEEDPEEYEDDETEDGPVDYPMDGGDDGDDDDGDSSRDDANDEDEDEEDEEDEEEEEHLAPADSTTVIPVDDPVFPPEGTEPIIPPPSTDITIGARITVRPQTSISLPPEAEVERLLTMTTPSPSPPISLSPPSAGERLARLSLMQLLPHYHPPSLPPLLPSLSIPSPVDRRDDIPESEQPPRKRLHLSTLGSRYKIGESSTTRPTRGRGIDYGFVSMIDAEERQQGIRDVGYGIRDTWVDPAEAVPEIAPMTMGEVNTRVVELAELHERDTQDLYALLEDAQDSTPDIATAAEYSHSDTTSGTRDTFVKETFMDLKTQLETVAKNHPASIQNLETKFDRLAVKQSGRPSGSLPKVVNLQRLPVNPNDQQNDSETPINFDSDDENEEPSP</sequence>
<feature type="region of interest" description="Disordered" evidence="1">
    <location>
        <begin position="1251"/>
        <end position="1277"/>
    </location>
</feature>
<feature type="compositionally biased region" description="Acidic residues" evidence="1">
    <location>
        <begin position="1372"/>
        <end position="1389"/>
    </location>
</feature>
<dbReference type="InterPro" id="IPR054722">
    <property type="entry name" value="PolX-like_BBD"/>
</dbReference>
<feature type="region of interest" description="Disordered" evidence="1">
    <location>
        <begin position="1677"/>
        <end position="1722"/>
    </location>
</feature>
<reference evidence="4" key="2">
    <citation type="submission" date="2022-01" db="EMBL/GenBank/DDBJ databases">
        <authorList>
            <person name="Yamashiro T."/>
            <person name="Shiraishi A."/>
            <person name="Satake H."/>
            <person name="Nakayama K."/>
        </authorList>
    </citation>
    <scope>NUCLEOTIDE SEQUENCE</scope>
</reference>
<dbReference type="Pfam" id="PF22936">
    <property type="entry name" value="Pol_BBD"/>
    <property type="match status" value="1"/>
</dbReference>
<comment type="caution">
    <text evidence="4">The sequence shown here is derived from an EMBL/GenBank/DDBJ whole genome shotgun (WGS) entry which is preliminary data.</text>
</comment>
<feature type="region of interest" description="Disordered" evidence="1">
    <location>
        <begin position="677"/>
        <end position="713"/>
    </location>
</feature>
<keyword evidence="4" id="KW-0548">Nucleotidyltransferase</keyword>
<dbReference type="Proteomes" id="UP001151760">
    <property type="component" value="Unassembled WGS sequence"/>
</dbReference>
<dbReference type="Pfam" id="PF25597">
    <property type="entry name" value="SH3_retrovirus"/>
    <property type="match status" value="1"/>
</dbReference>
<dbReference type="InterPro" id="IPR057670">
    <property type="entry name" value="SH3_retrovirus"/>
</dbReference>
<feature type="region of interest" description="Disordered" evidence="1">
    <location>
        <begin position="1304"/>
        <end position="1423"/>
    </location>
</feature>
<evidence type="ECO:0000259" key="3">
    <source>
        <dbReference type="Pfam" id="PF25597"/>
    </source>
</evidence>
<name>A0ABQ5A3I8_9ASTR</name>
<feature type="region of interest" description="Disordered" evidence="1">
    <location>
        <begin position="339"/>
        <end position="366"/>
    </location>
</feature>
<feature type="compositionally biased region" description="Acidic residues" evidence="1">
    <location>
        <begin position="1356"/>
        <end position="1365"/>
    </location>
</feature>
<evidence type="ECO:0000256" key="1">
    <source>
        <dbReference type="SAM" id="MobiDB-lite"/>
    </source>
</evidence>
<proteinExistence type="predicted"/>
<feature type="compositionally biased region" description="Acidic residues" evidence="1">
    <location>
        <begin position="1712"/>
        <end position="1722"/>
    </location>
</feature>
<feature type="compositionally biased region" description="Low complexity" evidence="1">
    <location>
        <begin position="348"/>
        <end position="366"/>
    </location>
</feature>
<feature type="compositionally biased region" description="Acidic residues" evidence="1">
    <location>
        <begin position="1331"/>
        <end position="1349"/>
    </location>
</feature>
<evidence type="ECO:0000313" key="4">
    <source>
        <dbReference type="EMBL" id="GJS96196.1"/>
    </source>
</evidence>
<feature type="compositionally biased region" description="Polar residues" evidence="1">
    <location>
        <begin position="697"/>
        <end position="713"/>
    </location>
</feature>
<evidence type="ECO:0000313" key="5">
    <source>
        <dbReference type="Proteomes" id="UP001151760"/>
    </source>
</evidence>
<dbReference type="EMBL" id="BQNB010011868">
    <property type="protein sequence ID" value="GJS96196.1"/>
    <property type="molecule type" value="Genomic_DNA"/>
</dbReference>
<accession>A0ABQ5A3I8</accession>